<dbReference type="InterPro" id="IPR052158">
    <property type="entry name" value="INH-QAR"/>
</dbReference>
<name>A0A084IQX2_SALHC</name>
<dbReference type="Proteomes" id="UP000028302">
    <property type="component" value="Unassembled WGS sequence"/>
</dbReference>
<dbReference type="Pfam" id="PF01965">
    <property type="entry name" value="DJ-1_PfpI"/>
    <property type="match status" value="1"/>
</dbReference>
<dbReference type="GO" id="GO:0043565">
    <property type="term" value="F:sequence-specific DNA binding"/>
    <property type="evidence" value="ECO:0007669"/>
    <property type="project" value="InterPro"/>
</dbReference>
<sequence length="332" mass="37252">MLQPRFTMLPFAAFVDCLRLAADEGDASRPIRCRWRFLSADGQPVQASNGATIGPCDTYRDSPPENFDYIVVCGGLLDDRPAADARTVEYLREAAARRVPLIGLCTGPFALIQAGLMKGRRCCVSWYHHGDLTQRYPDVVPVADRLFVVDGDRITCSGGMAAADLAAWIVERHIGRAWAQKSLHIMQIDSARRGNAAQPQPASFDRVTDNRIRRAIRLIEQHLNDPPSTSALANMLDISRRQLERGFMQELGMSPSTFSRDLRLRYGLWLLRHTSRSITEISAECGFADNAHFTRQFRRLFECSPSQIERGTDIHETPYDGELAALFAERGR</sequence>
<dbReference type="CDD" id="cd03136">
    <property type="entry name" value="GATase1_AraC_ArgR_like"/>
    <property type="match status" value="1"/>
</dbReference>
<gene>
    <name evidence="5" type="ORF">C41B8_00115</name>
</gene>
<dbReference type="Gene3D" id="3.40.50.880">
    <property type="match status" value="1"/>
</dbReference>
<keyword evidence="2" id="KW-0238">DNA-binding</keyword>
<dbReference type="RefSeq" id="WP_198024975.1">
    <property type="nucleotide sequence ID" value="NZ_APNK01000001.1"/>
</dbReference>
<comment type="caution">
    <text evidence="5">The sequence shown here is derived from an EMBL/GenBank/DDBJ whole genome shotgun (WGS) entry which is preliminary data.</text>
</comment>
<dbReference type="Pfam" id="PF12833">
    <property type="entry name" value="HTH_18"/>
    <property type="match status" value="1"/>
</dbReference>
<evidence type="ECO:0000259" key="4">
    <source>
        <dbReference type="PROSITE" id="PS01124"/>
    </source>
</evidence>
<dbReference type="PROSITE" id="PS00041">
    <property type="entry name" value="HTH_ARAC_FAMILY_1"/>
    <property type="match status" value="1"/>
</dbReference>
<evidence type="ECO:0000313" key="6">
    <source>
        <dbReference type="Proteomes" id="UP000028302"/>
    </source>
</evidence>
<dbReference type="PRINTS" id="PR00032">
    <property type="entry name" value="HTHARAC"/>
</dbReference>
<keyword evidence="1" id="KW-0805">Transcription regulation</keyword>
<dbReference type="AlphaFoldDB" id="A0A084IQX2"/>
<dbReference type="InterPro" id="IPR018062">
    <property type="entry name" value="HTH_AraC-typ_CS"/>
</dbReference>
<protein>
    <submittedName>
        <fullName evidence="5">Transcriptional regulator</fullName>
    </submittedName>
</protein>
<dbReference type="eggNOG" id="COG4977">
    <property type="taxonomic scope" value="Bacteria"/>
</dbReference>
<accession>A0A084IQX2</accession>
<reference evidence="5 6" key="1">
    <citation type="submission" date="2013-03" db="EMBL/GenBank/DDBJ databases">
        <title>Salinisphaera hydrothermalis C41B8 Genome Sequencing.</title>
        <authorList>
            <person name="Li C."/>
            <person name="Lai Q."/>
            <person name="Shao Z."/>
        </authorList>
    </citation>
    <scope>NUCLEOTIDE SEQUENCE [LARGE SCALE GENOMIC DNA]</scope>
    <source>
        <strain evidence="5 6">C41B8</strain>
    </source>
</reference>
<feature type="domain" description="HTH araC/xylS-type" evidence="4">
    <location>
        <begin position="213"/>
        <end position="311"/>
    </location>
</feature>
<dbReference type="InterPro" id="IPR020449">
    <property type="entry name" value="Tscrpt_reg_AraC-type_HTH"/>
</dbReference>
<dbReference type="InterPro" id="IPR029062">
    <property type="entry name" value="Class_I_gatase-like"/>
</dbReference>
<dbReference type="InterPro" id="IPR009057">
    <property type="entry name" value="Homeodomain-like_sf"/>
</dbReference>
<dbReference type="SUPFAM" id="SSF46689">
    <property type="entry name" value="Homeodomain-like"/>
    <property type="match status" value="2"/>
</dbReference>
<organism evidence="5 6">
    <name type="scientific">Salinisphaera hydrothermalis (strain C41B8)</name>
    <dbReference type="NCBI Taxonomy" id="1304275"/>
    <lineage>
        <taxon>Bacteria</taxon>
        <taxon>Pseudomonadati</taxon>
        <taxon>Pseudomonadota</taxon>
        <taxon>Gammaproteobacteria</taxon>
        <taxon>Salinisphaerales</taxon>
        <taxon>Salinisphaeraceae</taxon>
        <taxon>Salinisphaera</taxon>
    </lineage>
</organism>
<dbReference type="PATRIC" id="fig|1304275.5.peg.24"/>
<dbReference type="SUPFAM" id="SSF52317">
    <property type="entry name" value="Class I glutamine amidotransferase-like"/>
    <property type="match status" value="1"/>
</dbReference>
<evidence type="ECO:0000256" key="2">
    <source>
        <dbReference type="ARBA" id="ARBA00023125"/>
    </source>
</evidence>
<dbReference type="STRING" id="1304275.C41B8_00115"/>
<proteinExistence type="predicted"/>
<dbReference type="InterPro" id="IPR002818">
    <property type="entry name" value="DJ-1/PfpI"/>
</dbReference>
<dbReference type="Gene3D" id="1.10.10.60">
    <property type="entry name" value="Homeodomain-like"/>
    <property type="match status" value="1"/>
</dbReference>
<dbReference type="EMBL" id="APNK01000001">
    <property type="protein sequence ID" value="KEZ79106.1"/>
    <property type="molecule type" value="Genomic_DNA"/>
</dbReference>
<dbReference type="PROSITE" id="PS01124">
    <property type="entry name" value="HTH_ARAC_FAMILY_2"/>
    <property type="match status" value="1"/>
</dbReference>
<evidence type="ECO:0000256" key="3">
    <source>
        <dbReference type="ARBA" id="ARBA00023163"/>
    </source>
</evidence>
<dbReference type="PANTHER" id="PTHR43130:SF3">
    <property type="entry name" value="HTH-TYPE TRANSCRIPTIONAL REGULATOR RV1931C"/>
    <property type="match status" value="1"/>
</dbReference>
<dbReference type="PANTHER" id="PTHR43130">
    <property type="entry name" value="ARAC-FAMILY TRANSCRIPTIONAL REGULATOR"/>
    <property type="match status" value="1"/>
</dbReference>
<dbReference type="InterPro" id="IPR018060">
    <property type="entry name" value="HTH_AraC"/>
</dbReference>
<keyword evidence="3" id="KW-0804">Transcription</keyword>
<evidence type="ECO:0000256" key="1">
    <source>
        <dbReference type="ARBA" id="ARBA00023015"/>
    </source>
</evidence>
<dbReference type="GO" id="GO:0003700">
    <property type="term" value="F:DNA-binding transcription factor activity"/>
    <property type="evidence" value="ECO:0007669"/>
    <property type="project" value="InterPro"/>
</dbReference>
<keyword evidence="6" id="KW-1185">Reference proteome</keyword>
<dbReference type="SMART" id="SM00342">
    <property type="entry name" value="HTH_ARAC"/>
    <property type="match status" value="1"/>
</dbReference>
<evidence type="ECO:0000313" key="5">
    <source>
        <dbReference type="EMBL" id="KEZ79106.1"/>
    </source>
</evidence>